<evidence type="ECO:0000313" key="6">
    <source>
        <dbReference type="Proteomes" id="UP001152797"/>
    </source>
</evidence>
<keyword evidence="6" id="KW-1185">Reference proteome</keyword>
<reference evidence="4" key="1">
    <citation type="submission" date="2022-10" db="EMBL/GenBank/DDBJ databases">
        <authorList>
            <person name="Chen Y."/>
            <person name="Dougan E. K."/>
            <person name="Chan C."/>
            <person name="Rhodes N."/>
            <person name="Thang M."/>
        </authorList>
    </citation>
    <scope>NUCLEOTIDE SEQUENCE</scope>
</reference>
<protein>
    <submittedName>
        <fullName evidence="5">Protein MEI2-like 4 (AML4) (MEI2-like protein 4)</fullName>
    </submittedName>
</protein>
<organism evidence="4">
    <name type="scientific">Cladocopium goreaui</name>
    <dbReference type="NCBI Taxonomy" id="2562237"/>
    <lineage>
        <taxon>Eukaryota</taxon>
        <taxon>Sar</taxon>
        <taxon>Alveolata</taxon>
        <taxon>Dinophyceae</taxon>
        <taxon>Suessiales</taxon>
        <taxon>Symbiodiniaceae</taxon>
        <taxon>Cladocopium</taxon>
    </lineage>
</organism>
<feature type="region of interest" description="Disordered" evidence="2">
    <location>
        <begin position="1"/>
        <end position="50"/>
    </location>
</feature>
<dbReference type="Pfam" id="PF04059">
    <property type="entry name" value="RRM_2"/>
    <property type="match status" value="1"/>
</dbReference>
<reference evidence="5 6" key="2">
    <citation type="submission" date="2024-05" db="EMBL/GenBank/DDBJ databases">
        <authorList>
            <person name="Chen Y."/>
            <person name="Shah S."/>
            <person name="Dougan E. K."/>
            <person name="Thang M."/>
            <person name="Chan C."/>
        </authorList>
    </citation>
    <scope>NUCLEOTIDE SEQUENCE [LARGE SCALE GENOMIC DNA]</scope>
</reference>
<sequence>MIHAARGLSRKPTSSDESTTAENSDVDTPGTCLEESPVWVSGTTAPTGEAEPNIVVRSTFLDINEGGLMQQYRKLRRTVSDSCLDGVHQQVYVPGEYSKKRAAQRAPTGSCAKPRSSLRVTKATGGGTVMLRNLPNNYTREMLLALLDKHGLGGCYDFVYLPCDFKRDANLGYAFVNLVDTEAVQSLWKTFDGFSGWSLPSSKTCQVKWSGPLQGFDAHVQRYRNSPVMHKSVPEKYKPVIFKHGQPVPFPEPNRKVKAPTM</sequence>
<evidence type="ECO:0000256" key="1">
    <source>
        <dbReference type="PROSITE-ProRule" id="PRU00176"/>
    </source>
</evidence>
<evidence type="ECO:0000313" key="4">
    <source>
        <dbReference type="EMBL" id="CAI3975475.1"/>
    </source>
</evidence>
<dbReference type="EMBL" id="CAMXCT020000205">
    <property type="protein sequence ID" value="CAL1128850.1"/>
    <property type="molecule type" value="Genomic_DNA"/>
</dbReference>
<gene>
    <name evidence="4" type="ORF">C1SCF055_LOCUS3784</name>
</gene>
<evidence type="ECO:0000259" key="3">
    <source>
        <dbReference type="PROSITE" id="PS50102"/>
    </source>
</evidence>
<dbReference type="Proteomes" id="UP001152797">
    <property type="component" value="Unassembled WGS sequence"/>
</dbReference>
<dbReference type="EMBL" id="CAMXCT030000205">
    <property type="protein sequence ID" value="CAL4762787.1"/>
    <property type="molecule type" value="Genomic_DNA"/>
</dbReference>
<dbReference type="InterPro" id="IPR035979">
    <property type="entry name" value="RBD_domain_sf"/>
</dbReference>
<feature type="domain" description="RRM" evidence="3">
    <location>
        <begin position="127"/>
        <end position="212"/>
    </location>
</feature>
<evidence type="ECO:0000256" key="2">
    <source>
        <dbReference type="SAM" id="MobiDB-lite"/>
    </source>
</evidence>
<dbReference type="InterPro" id="IPR000504">
    <property type="entry name" value="RRM_dom"/>
</dbReference>
<feature type="compositionally biased region" description="Polar residues" evidence="2">
    <location>
        <begin position="11"/>
        <end position="23"/>
    </location>
</feature>
<comment type="caution">
    <text evidence="4">The sequence shown here is derived from an EMBL/GenBank/DDBJ whole genome shotgun (WGS) entry which is preliminary data.</text>
</comment>
<dbReference type="EMBL" id="CAMXCT010000205">
    <property type="protein sequence ID" value="CAI3975475.1"/>
    <property type="molecule type" value="Genomic_DNA"/>
</dbReference>
<dbReference type="Gene3D" id="3.30.70.330">
    <property type="match status" value="1"/>
</dbReference>
<dbReference type="AlphaFoldDB" id="A0A9P1BMN2"/>
<evidence type="ECO:0000313" key="5">
    <source>
        <dbReference type="EMBL" id="CAL4762787.1"/>
    </source>
</evidence>
<accession>A0A9P1BMN2</accession>
<dbReference type="GO" id="GO:0003723">
    <property type="term" value="F:RNA binding"/>
    <property type="evidence" value="ECO:0007669"/>
    <property type="project" value="UniProtKB-UniRule"/>
</dbReference>
<name>A0A9P1BMN2_9DINO</name>
<dbReference type="CDD" id="cd12277">
    <property type="entry name" value="RRM3_MEI2_EAR1_like"/>
    <property type="match status" value="1"/>
</dbReference>
<dbReference type="InterPro" id="IPR012677">
    <property type="entry name" value="Nucleotide-bd_a/b_plait_sf"/>
</dbReference>
<dbReference type="PROSITE" id="PS50102">
    <property type="entry name" value="RRM"/>
    <property type="match status" value="1"/>
</dbReference>
<keyword evidence="1" id="KW-0694">RNA-binding</keyword>
<dbReference type="SUPFAM" id="SSF54928">
    <property type="entry name" value="RNA-binding domain, RBD"/>
    <property type="match status" value="1"/>
</dbReference>
<dbReference type="InterPro" id="IPR007201">
    <property type="entry name" value="Mei2-like_Rrm_C"/>
</dbReference>
<proteinExistence type="predicted"/>
<dbReference type="OrthoDB" id="417481at2759"/>